<sequence length="69" mass="7379">MDGEIASAAGPASSTTRKMTRSNARRRACHASSANPYSSSLCSNGRWRMAGEWRGKGGIAKNWGRAAHQ</sequence>
<proteinExistence type="predicted"/>
<feature type="region of interest" description="Disordered" evidence="1">
    <location>
        <begin position="1"/>
        <end position="41"/>
    </location>
</feature>
<organism evidence="2">
    <name type="scientific">Arundo donax</name>
    <name type="common">Giant reed</name>
    <name type="synonym">Donax arundinaceus</name>
    <dbReference type="NCBI Taxonomy" id="35708"/>
    <lineage>
        <taxon>Eukaryota</taxon>
        <taxon>Viridiplantae</taxon>
        <taxon>Streptophyta</taxon>
        <taxon>Embryophyta</taxon>
        <taxon>Tracheophyta</taxon>
        <taxon>Spermatophyta</taxon>
        <taxon>Magnoliopsida</taxon>
        <taxon>Liliopsida</taxon>
        <taxon>Poales</taxon>
        <taxon>Poaceae</taxon>
        <taxon>PACMAD clade</taxon>
        <taxon>Arundinoideae</taxon>
        <taxon>Arundineae</taxon>
        <taxon>Arundo</taxon>
    </lineage>
</organism>
<dbReference type="AlphaFoldDB" id="A0A0A8ZTG0"/>
<name>A0A0A8ZTG0_ARUDO</name>
<reference evidence="2" key="1">
    <citation type="submission" date="2014-09" db="EMBL/GenBank/DDBJ databases">
        <authorList>
            <person name="Magalhaes I.L.F."/>
            <person name="Oliveira U."/>
            <person name="Santos F.R."/>
            <person name="Vidigal T.H.D.A."/>
            <person name="Brescovit A.D."/>
            <person name="Santos A.J."/>
        </authorList>
    </citation>
    <scope>NUCLEOTIDE SEQUENCE</scope>
    <source>
        <tissue evidence="2">Shoot tissue taken approximately 20 cm above the soil surface</tissue>
    </source>
</reference>
<accession>A0A0A8ZTG0</accession>
<dbReference type="EMBL" id="GBRH01255211">
    <property type="protein sequence ID" value="JAD42684.1"/>
    <property type="molecule type" value="Transcribed_RNA"/>
</dbReference>
<reference evidence="2" key="2">
    <citation type="journal article" date="2015" name="Data Brief">
        <title>Shoot transcriptome of the giant reed, Arundo donax.</title>
        <authorList>
            <person name="Barrero R.A."/>
            <person name="Guerrero F.D."/>
            <person name="Moolhuijzen P."/>
            <person name="Goolsby J.A."/>
            <person name="Tidwell J."/>
            <person name="Bellgard S.E."/>
            <person name="Bellgard M.I."/>
        </authorList>
    </citation>
    <scope>NUCLEOTIDE SEQUENCE</scope>
    <source>
        <tissue evidence="2">Shoot tissue taken approximately 20 cm above the soil surface</tissue>
    </source>
</reference>
<feature type="compositionally biased region" description="Basic residues" evidence="1">
    <location>
        <begin position="18"/>
        <end position="29"/>
    </location>
</feature>
<protein>
    <submittedName>
        <fullName evidence="2">Sig3</fullName>
    </submittedName>
</protein>
<feature type="compositionally biased region" description="Polar residues" evidence="1">
    <location>
        <begin position="32"/>
        <end position="41"/>
    </location>
</feature>
<evidence type="ECO:0000256" key="1">
    <source>
        <dbReference type="SAM" id="MobiDB-lite"/>
    </source>
</evidence>
<evidence type="ECO:0000313" key="2">
    <source>
        <dbReference type="EMBL" id="JAD42684.1"/>
    </source>
</evidence>